<accession>A0A9K3EC44</accession>
<feature type="signal peptide" evidence="1">
    <location>
        <begin position="1"/>
        <end position="18"/>
    </location>
</feature>
<evidence type="ECO:0000313" key="2">
    <source>
        <dbReference type="EMBL" id="KAF5769776.1"/>
    </source>
</evidence>
<reference evidence="2" key="1">
    <citation type="journal article" date="2017" name="Nature">
        <title>The sunflower genome provides insights into oil metabolism, flowering and Asterid evolution.</title>
        <authorList>
            <person name="Badouin H."/>
            <person name="Gouzy J."/>
            <person name="Grassa C.J."/>
            <person name="Murat F."/>
            <person name="Staton S.E."/>
            <person name="Cottret L."/>
            <person name="Lelandais-Briere C."/>
            <person name="Owens G.L."/>
            <person name="Carrere S."/>
            <person name="Mayjonade B."/>
            <person name="Legrand L."/>
            <person name="Gill N."/>
            <person name="Kane N.C."/>
            <person name="Bowers J.E."/>
            <person name="Hubner S."/>
            <person name="Bellec A."/>
            <person name="Berard A."/>
            <person name="Berges H."/>
            <person name="Blanchet N."/>
            <person name="Boniface M.C."/>
            <person name="Brunel D."/>
            <person name="Catrice O."/>
            <person name="Chaidir N."/>
            <person name="Claudel C."/>
            <person name="Donnadieu C."/>
            <person name="Faraut T."/>
            <person name="Fievet G."/>
            <person name="Helmstetter N."/>
            <person name="King M."/>
            <person name="Knapp S.J."/>
            <person name="Lai Z."/>
            <person name="Le Paslier M.C."/>
            <person name="Lippi Y."/>
            <person name="Lorenzon L."/>
            <person name="Mandel J.R."/>
            <person name="Marage G."/>
            <person name="Marchand G."/>
            <person name="Marquand E."/>
            <person name="Bret-Mestries E."/>
            <person name="Morien E."/>
            <person name="Nambeesan S."/>
            <person name="Nguyen T."/>
            <person name="Pegot-Espagnet P."/>
            <person name="Pouilly N."/>
            <person name="Raftis F."/>
            <person name="Sallet E."/>
            <person name="Schiex T."/>
            <person name="Thomas J."/>
            <person name="Vandecasteele C."/>
            <person name="Vares D."/>
            <person name="Vear F."/>
            <person name="Vautrin S."/>
            <person name="Crespi M."/>
            <person name="Mangin B."/>
            <person name="Burke J.M."/>
            <person name="Salse J."/>
            <person name="Munos S."/>
            <person name="Vincourt P."/>
            <person name="Rieseberg L.H."/>
            <person name="Langlade N.B."/>
        </authorList>
    </citation>
    <scope>NUCLEOTIDE SEQUENCE</scope>
    <source>
        <tissue evidence="2">Leaves</tissue>
    </source>
</reference>
<dbReference type="Gramene" id="mRNA:HanXRQr2_Chr14g0652161">
    <property type="protein sequence ID" value="mRNA:HanXRQr2_Chr14g0652161"/>
    <property type="gene ID" value="HanXRQr2_Chr14g0652161"/>
</dbReference>
<name>A0A9K3EC44_HELAN</name>
<dbReference type="AlphaFoldDB" id="A0A9K3EC44"/>
<proteinExistence type="predicted"/>
<dbReference type="Proteomes" id="UP000215914">
    <property type="component" value="Unassembled WGS sequence"/>
</dbReference>
<dbReference type="EMBL" id="MNCJ02000329">
    <property type="protein sequence ID" value="KAF5769776.1"/>
    <property type="molecule type" value="Genomic_DNA"/>
</dbReference>
<gene>
    <name evidence="2" type="ORF">HanXRQr2_Chr14g0652161</name>
</gene>
<keyword evidence="1" id="KW-0732">Signal</keyword>
<protein>
    <submittedName>
        <fullName evidence="2">Uncharacterized protein</fullName>
    </submittedName>
</protein>
<comment type="caution">
    <text evidence="2">The sequence shown here is derived from an EMBL/GenBank/DDBJ whole genome shotgun (WGS) entry which is preliminary data.</text>
</comment>
<keyword evidence="3" id="KW-1185">Reference proteome</keyword>
<feature type="chain" id="PRO_5039930747" evidence="1">
    <location>
        <begin position="19"/>
        <end position="112"/>
    </location>
</feature>
<reference evidence="2" key="2">
    <citation type="submission" date="2020-06" db="EMBL/GenBank/DDBJ databases">
        <title>Helianthus annuus Genome sequencing and assembly Release 2.</title>
        <authorList>
            <person name="Gouzy J."/>
            <person name="Langlade N."/>
            <person name="Munos S."/>
        </authorList>
    </citation>
    <scope>NUCLEOTIDE SEQUENCE</scope>
    <source>
        <tissue evidence="2">Leaves</tissue>
    </source>
</reference>
<organism evidence="2 3">
    <name type="scientific">Helianthus annuus</name>
    <name type="common">Common sunflower</name>
    <dbReference type="NCBI Taxonomy" id="4232"/>
    <lineage>
        <taxon>Eukaryota</taxon>
        <taxon>Viridiplantae</taxon>
        <taxon>Streptophyta</taxon>
        <taxon>Embryophyta</taxon>
        <taxon>Tracheophyta</taxon>
        <taxon>Spermatophyta</taxon>
        <taxon>Magnoliopsida</taxon>
        <taxon>eudicotyledons</taxon>
        <taxon>Gunneridae</taxon>
        <taxon>Pentapetalae</taxon>
        <taxon>asterids</taxon>
        <taxon>campanulids</taxon>
        <taxon>Asterales</taxon>
        <taxon>Asteraceae</taxon>
        <taxon>Asteroideae</taxon>
        <taxon>Heliantheae alliance</taxon>
        <taxon>Heliantheae</taxon>
        <taxon>Helianthus</taxon>
    </lineage>
</organism>
<evidence type="ECO:0000313" key="3">
    <source>
        <dbReference type="Proteomes" id="UP000215914"/>
    </source>
</evidence>
<evidence type="ECO:0000256" key="1">
    <source>
        <dbReference type="SAM" id="SignalP"/>
    </source>
</evidence>
<sequence length="112" mass="12595">MCMCILYIYVSTCVSVSGAVSNFSAYEYLSYLSRIVSILHVSTKKHRVLKEFSFCGKNDESNIGIAQDRDLMSFLQQTCSSFGECYLSANFVLDPLQLHPSSPHLIFLLPKP</sequence>